<gene>
    <name evidence="9" type="ORF">SAMD00023353_1401460</name>
</gene>
<dbReference type="EMBL" id="DF977459">
    <property type="protein sequence ID" value="GAP85848.2"/>
    <property type="molecule type" value="Genomic_DNA"/>
</dbReference>
<dbReference type="Gene3D" id="3.30.70.3290">
    <property type="match status" value="1"/>
</dbReference>
<keyword evidence="3" id="KW-0808">Transferase</keyword>
<dbReference type="PROSITE" id="PS50075">
    <property type="entry name" value="CARRIER"/>
    <property type="match status" value="2"/>
</dbReference>
<dbReference type="InterPro" id="IPR006162">
    <property type="entry name" value="Ppantetheine_attach_site"/>
</dbReference>
<dbReference type="GO" id="GO:0031177">
    <property type="term" value="F:phosphopantetheine binding"/>
    <property type="evidence" value="ECO:0007669"/>
    <property type="project" value="InterPro"/>
</dbReference>
<keyword evidence="10" id="KW-1185">Reference proteome</keyword>
<dbReference type="SUPFAM" id="SSF52151">
    <property type="entry name" value="FabD/lysophospholipase-like"/>
    <property type="match status" value="1"/>
</dbReference>
<dbReference type="Gene3D" id="1.10.1200.10">
    <property type="entry name" value="ACP-like"/>
    <property type="match status" value="2"/>
</dbReference>
<evidence type="ECO:0000256" key="2">
    <source>
        <dbReference type="ARBA" id="ARBA00022553"/>
    </source>
</evidence>
<comment type="caution">
    <text evidence="5">Lacks conserved residue(s) required for the propagation of feature annotation.</text>
</comment>
<dbReference type="InterPro" id="IPR049900">
    <property type="entry name" value="PKS_mFAS_DH"/>
</dbReference>
<dbReference type="Pfam" id="PF00550">
    <property type="entry name" value="PP-binding"/>
    <property type="match status" value="2"/>
</dbReference>
<dbReference type="SMART" id="SM00827">
    <property type="entry name" value="PKS_AT"/>
    <property type="match status" value="1"/>
</dbReference>
<dbReference type="PROSITE" id="PS52019">
    <property type="entry name" value="PKS_MFAS_DH"/>
    <property type="match status" value="1"/>
</dbReference>
<organism evidence="9">
    <name type="scientific">Rosellinia necatrix</name>
    <name type="common">White root-rot fungus</name>
    <dbReference type="NCBI Taxonomy" id="77044"/>
    <lineage>
        <taxon>Eukaryota</taxon>
        <taxon>Fungi</taxon>
        <taxon>Dikarya</taxon>
        <taxon>Ascomycota</taxon>
        <taxon>Pezizomycotina</taxon>
        <taxon>Sordariomycetes</taxon>
        <taxon>Xylariomycetidae</taxon>
        <taxon>Xylariales</taxon>
        <taxon>Xylariaceae</taxon>
        <taxon>Rosellinia</taxon>
    </lineage>
</organism>
<name>A0A1W2TCY4_ROSNE</name>
<dbReference type="PANTHER" id="PTHR45681:SF6">
    <property type="entry name" value="POLYKETIDE SYNTHASE 37"/>
    <property type="match status" value="1"/>
</dbReference>
<evidence type="ECO:0000256" key="3">
    <source>
        <dbReference type="ARBA" id="ARBA00022679"/>
    </source>
</evidence>
<protein>
    <submittedName>
        <fullName evidence="9">Putative polyketide synthase</fullName>
    </submittedName>
</protein>
<reference evidence="9" key="1">
    <citation type="submission" date="2016-03" db="EMBL/GenBank/DDBJ databases">
        <title>Draft genome sequence of Rosellinia necatrix.</title>
        <authorList>
            <person name="Kanematsu S."/>
        </authorList>
    </citation>
    <scope>NUCLEOTIDE SEQUENCE [LARGE SCALE GENOMIC DNA]</scope>
    <source>
        <strain evidence="9">W97</strain>
    </source>
</reference>
<proteinExistence type="predicted"/>
<dbReference type="SMART" id="SM00823">
    <property type="entry name" value="PKS_PP"/>
    <property type="match status" value="2"/>
</dbReference>
<dbReference type="AlphaFoldDB" id="A0A1W2TCY4"/>
<dbReference type="InterPro" id="IPR050444">
    <property type="entry name" value="Polyketide_Synthase"/>
</dbReference>
<dbReference type="GO" id="GO:0016740">
    <property type="term" value="F:transferase activity"/>
    <property type="evidence" value="ECO:0007669"/>
    <property type="project" value="UniProtKB-KW"/>
</dbReference>
<feature type="domain" description="Carrier" evidence="7">
    <location>
        <begin position="585"/>
        <end position="662"/>
    </location>
</feature>
<dbReference type="InterPro" id="IPR041068">
    <property type="entry name" value="HTH_51"/>
</dbReference>
<dbReference type="SUPFAM" id="SSF47336">
    <property type="entry name" value="ACP-like"/>
    <property type="match status" value="2"/>
</dbReference>
<evidence type="ECO:0000256" key="1">
    <source>
        <dbReference type="ARBA" id="ARBA00022450"/>
    </source>
</evidence>
<evidence type="ECO:0000256" key="5">
    <source>
        <dbReference type="PROSITE-ProRule" id="PRU01363"/>
    </source>
</evidence>
<evidence type="ECO:0000259" key="8">
    <source>
        <dbReference type="PROSITE" id="PS52019"/>
    </source>
</evidence>
<dbReference type="OrthoDB" id="329835at2759"/>
<keyword evidence="4" id="KW-0511">Multifunctional enzyme</keyword>
<evidence type="ECO:0000313" key="10">
    <source>
        <dbReference type="Proteomes" id="UP000054516"/>
    </source>
</evidence>
<evidence type="ECO:0000256" key="4">
    <source>
        <dbReference type="ARBA" id="ARBA00023268"/>
    </source>
</evidence>
<dbReference type="InterPro" id="IPR001227">
    <property type="entry name" value="Ac_transferase_dom_sf"/>
</dbReference>
<dbReference type="InterPro" id="IPR009081">
    <property type="entry name" value="PP-bd_ACP"/>
</dbReference>
<dbReference type="OMA" id="PISILYG"/>
<keyword evidence="1" id="KW-0596">Phosphopantetheine</keyword>
<dbReference type="Gene3D" id="3.10.129.110">
    <property type="entry name" value="Polyketide synthase dehydratase"/>
    <property type="match status" value="1"/>
</dbReference>
<feature type="region of interest" description="N-terminal hotdog fold" evidence="5">
    <location>
        <begin position="203"/>
        <end position="339"/>
    </location>
</feature>
<feature type="domain" description="Carrier" evidence="7">
    <location>
        <begin position="707"/>
        <end position="784"/>
    </location>
</feature>
<dbReference type="Gene3D" id="3.40.50.150">
    <property type="entry name" value="Vaccinia Virus protein VP39"/>
    <property type="match status" value="1"/>
</dbReference>
<dbReference type="CDD" id="cd02440">
    <property type="entry name" value="AdoMet_MTases"/>
    <property type="match status" value="1"/>
</dbReference>
<dbReference type="InterPro" id="IPR036736">
    <property type="entry name" value="ACP-like_sf"/>
</dbReference>
<evidence type="ECO:0000313" key="9">
    <source>
        <dbReference type="EMBL" id="GAP85848.2"/>
    </source>
</evidence>
<dbReference type="Pfam" id="PF08242">
    <property type="entry name" value="Methyltransf_12"/>
    <property type="match status" value="1"/>
</dbReference>
<dbReference type="Pfam" id="PF18558">
    <property type="entry name" value="HTH_51"/>
    <property type="match status" value="1"/>
</dbReference>
<feature type="region of interest" description="C-terminal hotdog fold" evidence="5">
    <location>
        <begin position="364"/>
        <end position="515"/>
    </location>
</feature>
<dbReference type="Gene3D" id="3.40.366.10">
    <property type="entry name" value="Malonyl-Coenzyme A Acyl Carrier Protein, domain 2"/>
    <property type="match status" value="1"/>
</dbReference>
<feature type="domain" description="PKS/mFAS DH" evidence="8">
    <location>
        <begin position="203"/>
        <end position="515"/>
    </location>
</feature>
<dbReference type="Proteomes" id="UP000054516">
    <property type="component" value="Unassembled WGS sequence"/>
</dbReference>
<dbReference type="PANTHER" id="PTHR45681">
    <property type="entry name" value="POLYKETIDE SYNTHASE 44-RELATED"/>
    <property type="match status" value="1"/>
</dbReference>
<evidence type="ECO:0000259" key="7">
    <source>
        <dbReference type="PROSITE" id="PS50075"/>
    </source>
</evidence>
<dbReference type="InterPro" id="IPR042104">
    <property type="entry name" value="PKS_dehydratase_sf"/>
</dbReference>
<dbReference type="InterPro" id="IPR020806">
    <property type="entry name" value="PKS_PP-bd"/>
</dbReference>
<sequence>MMIQSLDVSSGIRYKVLDVQRGFHSRFCEPMLADLEDLAGGLTYSTPKIQIERCSIEASPDAVTSAFIAQHTRKPVYFESAVKRVEQRLGACTWIEAGSGSSVTTMIRRALSPSQAHHHFFPVDFSHPSGLDKLAVTIATLGSNGYSVRFWPFHRLQRDWYSMLNLPSYQFEKTSHWLEFNLAEKQNQPGQTKPPIWPAPDVKPVLLKSCGSPNLSSLETSFIIDPRSEEYTTIVQGHSLLSNPVSPASLYIDIALQAARGLVKDLEIQPVPGARVKNLDIQSPLGTSQDRPIQLLLTRVSKDILEWDFLFFSRISNSDATSKITTYATGLVGLSELDSKIIPLDFSKFTALLQLGASASQDLQPDTNVVQGPLIYRLFSRVVDYHEFYRGVQKVTTSGNTIFSHVSLSDSQPAVVKDRLLQTVAVENFFQVPGFYFNCLHCTSDSAYICSKVDNIQFSPNFRSSGTSWDLISNVDSNNNRTFTADIFATDKSTGYIVVVAFGVHFKKVRLESLAATLASADVNSQNAPPSFFSGDDFVHSGPPVSAPSGRRAHSELVVPIEVRISSSSSNSPAAGIMTPNAPLSDENDLDAKIRETLSHLTGVPAQEIVEYYPLGTLGIDSLMSMEIVSELASELNVSIPRDCIQDLKTFASLRDIVRAHMTPNFSVIQERANKTIISYPNNAPTSQPATERNARTISSESARDTSTTIDVSSWVINLLRSYLPCSDNEILNMTSLEAIGLDSLMCMELRSDVERTFGIMVDATPLMQASSLEELVDFIARAIAPGSSAQKSLSEMGPNVSKGCDFSMASENFTAVSSGFESLALEHGFTGFYDRVYDKNSQLVLAYTIEAFTKLGVSLQNLSAGDEIPLITIDPRHQRLRGVLYEIIKSGGIANYDGEKYVRTYISIATRPSGILLEEIIAEFPQHANEHLLLNVCGSELSNLISGAKDPLVVLFGTAKNRAILEEVYSTSPMYLIMSQLLTRFLEVTLATSTPGPHNAFQIIEIGAGTGSTTKWVVDRLLHLGIPIEYTFTDISGALVSAGRRKFSQYSCMRYATIDIEKEPPTQYLNQFDIVLATNCIHATKNLRNSLGNIYKLLRPSGFVSLVEFTSRMFWFDLVFGLLEGWWRFDDGRSYVLASPEHWEQCMQDAGFSEIAWTGGSSRESEVVRVITGYKQSSAC</sequence>
<accession>A0A1W2TCY4</accession>
<dbReference type="InterPro" id="IPR016035">
    <property type="entry name" value="Acyl_Trfase/lysoPLipase"/>
</dbReference>
<feature type="region of interest" description="Disordered" evidence="6">
    <location>
        <begin position="680"/>
        <end position="703"/>
    </location>
</feature>
<keyword evidence="2" id="KW-0597">Phosphoprotein</keyword>
<dbReference type="InterPro" id="IPR013217">
    <property type="entry name" value="Methyltransf_12"/>
</dbReference>
<dbReference type="STRING" id="77044.A0A1W2TCY4"/>
<dbReference type="PROSITE" id="PS00012">
    <property type="entry name" value="PHOSPHOPANTETHEINE"/>
    <property type="match status" value="2"/>
</dbReference>
<dbReference type="InterPro" id="IPR029063">
    <property type="entry name" value="SAM-dependent_MTases_sf"/>
</dbReference>
<evidence type="ECO:0000256" key="6">
    <source>
        <dbReference type="SAM" id="MobiDB-lite"/>
    </source>
</evidence>
<dbReference type="SUPFAM" id="SSF53335">
    <property type="entry name" value="S-adenosyl-L-methionine-dependent methyltransferases"/>
    <property type="match status" value="1"/>
</dbReference>
<dbReference type="InterPro" id="IPR014043">
    <property type="entry name" value="Acyl_transferase_dom"/>
</dbReference>